<accession>A0A3B0XXC5</accession>
<organism evidence="1">
    <name type="scientific">hydrothermal vent metagenome</name>
    <dbReference type="NCBI Taxonomy" id="652676"/>
    <lineage>
        <taxon>unclassified sequences</taxon>
        <taxon>metagenomes</taxon>
        <taxon>ecological metagenomes</taxon>
    </lineage>
</organism>
<dbReference type="Pfam" id="PF09720">
    <property type="entry name" value="Unstab_antitox"/>
    <property type="match status" value="1"/>
</dbReference>
<proteinExistence type="predicted"/>
<gene>
    <name evidence="1" type="ORF">MNBD_GAMMA11-2990</name>
</gene>
<dbReference type="AlphaFoldDB" id="A0A3B0XXC5"/>
<evidence type="ECO:0000313" key="1">
    <source>
        <dbReference type="EMBL" id="VAW66589.1"/>
    </source>
</evidence>
<dbReference type="InterPro" id="IPR013406">
    <property type="entry name" value="CHP02574_addiction_mod"/>
</dbReference>
<protein>
    <recommendedName>
        <fullName evidence="2">Addiction module component CHP02574 family protein</fullName>
    </recommendedName>
</protein>
<name>A0A3B0XXC5_9ZZZZ</name>
<dbReference type="EMBL" id="UOFG01000279">
    <property type="protein sequence ID" value="VAW66589.1"/>
    <property type="molecule type" value="Genomic_DNA"/>
</dbReference>
<reference evidence="1" key="1">
    <citation type="submission" date="2018-06" db="EMBL/GenBank/DDBJ databases">
        <authorList>
            <person name="Zhirakovskaya E."/>
        </authorList>
    </citation>
    <scope>NUCLEOTIDE SEQUENCE</scope>
</reference>
<sequence>MNVSEIKKMSTIECLQAMEAIWETLLYDEAEIDSPEWHRGILEERRKKIDNGEGTFFSVDELKKRHRK</sequence>
<evidence type="ECO:0008006" key="2">
    <source>
        <dbReference type="Google" id="ProtNLM"/>
    </source>
</evidence>